<gene>
    <name evidence="11" type="ORF">INT46_005441</name>
</gene>
<feature type="compositionally biased region" description="Polar residues" evidence="10">
    <location>
        <begin position="394"/>
        <end position="409"/>
    </location>
</feature>
<evidence type="ECO:0000256" key="10">
    <source>
        <dbReference type="SAM" id="MobiDB-lite"/>
    </source>
</evidence>
<dbReference type="Gene3D" id="1.25.40.10">
    <property type="entry name" value="Tetratricopeptide repeat domain"/>
    <property type="match status" value="3"/>
</dbReference>
<comment type="caution">
    <text evidence="11">The sequence shown here is derived from an EMBL/GenBank/DDBJ whole genome shotgun (WGS) entry which is preliminary data.</text>
</comment>
<dbReference type="PROSITE" id="PS50293">
    <property type="entry name" value="TPR_REGION"/>
    <property type="match status" value="2"/>
</dbReference>
<feature type="repeat" description="TPR" evidence="9">
    <location>
        <begin position="29"/>
        <end position="62"/>
    </location>
</feature>
<keyword evidence="6" id="KW-0804">Transcription</keyword>
<evidence type="ECO:0000256" key="9">
    <source>
        <dbReference type="PROSITE-ProRule" id="PRU00339"/>
    </source>
</evidence>
<dbReference type="Pfam" id="PF14559">
    <property type="entry name" value="TPR_19"/>
    <property type="match status" value="1"/>
</dbReference>
<evidence type="ECO:0000256" key="4">
    <source>
        <dbReference type="ARBA" id="ARBA00022803"/>
    </source>
</evidence>
<dbReference type="GO" id="GO:0005634">
    <property type="term" value="C:nucleus"/>
    <property type="evidence" value="ECO:0007669"/>
    <property type="project" value="UniProtKB-SubCell"/>
</dbReference>
<dbReference type="SUPFAM" id="SSF48452">
    <property type="entry name" value="TPR-like"/>
    <property type="match status" value="1"/>
</dbReference>
<dbReference type="GO" id="GO:0017053">
    <property type="term" value="C:transcription repressor complex"/>
    <property type="evidence" value="ECO:0007669"/>
    <property type="project" value="TreeGrafter"/>
</dbReference>
<dbReference type="FunFam" id="1.25.40.10:FF:000403">
    <property type="entry name" value="General transcriptional repressor, putative"/>
    <property type="match status" value="1"/>
</dbReference>
<comment type="similarity">
    <text evidence="8">Belongs to the CYC8/SSN6 family.</text>
</comment>
<dbReference type="SMART" id="SM00028">
    <property type="entry name" value="TPR"/>
    <property type="match status" value="10"/>
</dbReference>
<dbReference type="Proteomes" id="UP000650833">
    <property type="component" value="Unassembled WGS sequence"/>
</dbReference>
<dbReference type="PANTHER" id="PTHR14017">
    <property type="entry name" value="LYSINE-SPECIFIC DEMETHYLASE"/>
    <property type="match status" value="1"/>
</dbReference>
<dbReference type="Pfam" id="PF00515">
    <property type="entry name" value="TPR_1"/>
    <property type="match status" value="2"/>
</dbReference>
<evidence type="ECO:0008006" key="13">
    <source>
        <dbReference type="Google" id="ProtNLM"/>
    </source>
</evidence>
<proteinExistence type="inferred from homology"/>
<feature type="repeat" description="TPR" evidence="9">
    <location>
        <begin position="279"/>
        <end position="312"/>
    </location>
</feature>
<keyword evidence="12" id="KW-1185">Reference proteome</keyword>
<feature type="repeat" description="TPR" evidence="9">
    <location>
        <begin position="63"/>
        <end position="96"/>
    </location>
</feature>
<feature type="compositionally biased region" description="Acidic residues" evidence="10">
    <location>
        <begin position="731"/>
        <end position="742"/>
    </location>
</feature>
<feature type="repeat" description="TPR" evidence="9">
    <location>
        <begin position="207"/>
        <end position="240"/>
    </location>
</feature>
<feature type="compositionally biased region" description="Polar residues" evidence="10">
    <location>
        <begin position="692"/>
        <end position="723"/>
    </location>
</feature>
<dbReference type="PANTHER" id="PTHR14017:SF1">
    <property type="entry name" value="LD02225P"/>
    <property type="match status" value="1"/>
</dbReference>
<dbReference type="InterPro" id="IPR019734">
    <property type="entry name" value="TPR_rpt"/>
</dbReference>
<dbReference type="Pfam" id="PF13181">
    <property type="entry name" value="TPR_8"/>
    <property type="match status" value="1"/>
</dbReference>
<keyword evidence="7" id="KW-0539">Nucleus</keyword>
<feature type="compositionally biased region" description="Basic residues" evidence="10">
    <location>
        <begin position="671"/>
        <end position="681"/>
    </location>
</feature>
<evidence type="ECO:0000256" key="5">
    <source>
        <dbReference type="ARBA" id="ARBA00023015"/>
    </source>
</evidence>
<keyword evidence="2" id="KW-0678">Repressor</keyword>
<evidence type="ECO:0000313" key="11">
    <source>
        <dbReference type="EMBL" id="KAG2200524.1"/>
    </source>
</evidence>
<organism evidence="11 12">
    <name type="scientific">Mucor plumbeus</name>
    <dbReference type="NCBI Taxonomy" id="97098"/>
    <lineage>
        <taxon>Eukaryota</taxon>
        <taxon>Fungi</taxon>
        <taxon>Fungi incertae sedis</taxon>
        <taxon>Mucoromycota</taxon>
        <taxon>Mucoromycotina</taxon>
        <taxon>Mucoromycetes</taxon>
        <taxon>Mucorales</taxon>
        <taxon>Mucorineae</taxon>
        <taxon>Mucoraceae</taxon>
        <taxon>Mucor</taxon>
    </lineage>
</organism>
<dbReference type="OrthoDB" id="418911at2759"/>
<dbReference type="InterPro" id="IPR051630">
    <property type="entry name" value="Corepressor-Demethylase"/>
</dbReference>
<keyword evidence="5" id="KW-0805">Transcription regulation</keyword>
<dbReference type="GO" id="GO:0000978">
    <property type="term" value="F:RNA polymerase II cis-regulatory region sequence-specific DNA binding"/>
    <property type="evidence" value="ECO:0007669"/>
    <property type="project" value="TreeGrafter"/>
</dbReference>
<evidence type="ECO:0000256" key="8">
    <source>
        <dbReference type="ARBA" id="ARBA00061082"/>
    </source>
</evidence>
<feature type="repeat" description="TPR" evidence="9">
    <location>
        <begin position="170"/>
        <end position="203"/>
    </location>
</feature>
<name>A0A8H7QXD8_9FUNG</name>
<evidence type="ECO:0000256" key="2">
    <source>
        <dbReference type="ARBA" id="ARBA00022491"/>
    </source>
</evidence>
<dbReference type="EMBL" id="JAEPRC010000313">
    <property type="protein sequence ID" value="KAG2200524.1"/>
    <property type="molecule type" value="Genomic_DNA"/>
</dbReference>
<evidence type="ECO:0000256" key="6">
    <source>
        <dbReference type="ARBA" id="ARBA00023163"/>
    </source>
</evidence>
<evidence type="ECO:0000256" key="1">
    <source>
        <dbReference type="ARBA" id="ARBA00004123"/>
    </source>
</evidence>
<feature type="repeat" description="TPR" evidence="9">
    <location>
        <begin position="97"/>
        <end position="130"/>
    </location>
</feature>
<keyword evidence="4 9" id="KW-0802">TPR repeat</keyword>
<dbReference type="PROSITE" id="PS50005">
    <property type="entry name" value="TPR"/>
    <property type="match status" value="8"/>
</dbReference>
<evidence type="ECO:0000313" key="12">
    <source>
        <dbReference type="Proteomes" id="UP000650833"/>
    </source>
</evidence>
<dbReference type="InterPro" id="IPR011990">
    <property type="entry name" value="TPR-like_helical_dom_sf"/>
</dbReference>
<feature type="region of interest" description="Disordered" evidence="10">
    <location>
        <begin position="566"/>
        <end position="777"/>
    </location>
</feature>
<dbReference type="FunFam" id="1.25.40.10:FF:000078">
    <property type="entry name" value="Transcriptional corepressor Cyc8"/>
    <property type="match status" value="1"/>
</dbReference>
<dbReference type="Pfam" id="PF13432">
    <property type="entry name" value="TPR_16"/>
    <property type="match status" value="1"/>
</dbReference>
<feature type="compositionally biased region" description="Low complexity" evidence="10">
    <location>
        <begin position="410"/>
        <end position="429"/>
    </location>
</feature>
<feature type="compositionally biased region" description="Low complexity" evidence="10">
    <location>
        <begin position="586"/>
        <end position="613"/>
    </location>
</feature>
<dbReference type="GO" id="GO:0031490">
    <property type="term" value="F:chromatin DNA binding"/>
    <property type="evidence" value="ECO:0007669"/>
    <property type="project" value="TreeGrafter"/>
</dbReference>
<accession>A0A8H7QXD8</accession>
<feature type="repeat" description="TPR" evidence="9">
    <location>
        <begin position="313"/>
        <end position="346"/>
    </location>
</feature>
<comment type="subcellular location">
    <subcellularLocation>
        <location evidence="1">Nucleus</location>
    </subcellularLocation>
</comment>
<feature type="compositionally biased region" description="Low complexity" evidence="10">
    <location>
        <begin position="502"/>
        <end position="522"/>
    </location>
</feature>
<dbReference type="AlphaFoldDB" id="A0A8H7QXD8"/>
<feature type="region of interest" description="Disordered" evidence="10">
    <location>
        <begin position="393"/>
        <end position="528"/>
    </location>
</feature>
<sequence length="777" mass="88261">MSTSINSNIPPQLQQQQSPIVQKLATVNEQAWLTLGNLAEMMADWERAMNSYEAALRHNPYSIAALSHIASLCRGREQFAKAVDYFKRILALQENNGETWSALGHCYLMMDNLQEAYQAYQQALYHLQSPKDPKLWYGIGILYDRYGSIEHAEEAFSAVMKMDPQFEKSNEIYFRLGIIYKQQQKYDLSLQCFRYILHNPPRPLTEIDIWFQTGHVYEQQKEYELAKEAYERVLSENPDHAKVLQQLGWLFHQQNTSFSNQPTAIQYLTRSLKADSTDAQSWYLLGRCYMVEQNYNKAYEAYQQAVYRDARNPTFWCSIGVLYYQINQYRDALDAYSRAIRLNPYISEVWYDLGTLYESCNNQIQDALDAYQRASELDPSNPHIRQRLELLKKSNPSSAPVSTPVPQDVNNPYQYQNGPNSNNNNNNSQYPPPPPLVSGPQPGGTGNASPQYPLHPSSGSRSYEHTRMDGPQTVPRDFPLPPPTGAQTSGDRRSPIPYGHLNNNNNFYGGNNNNNNNNNNSNADVRIPDIGGGGRAPAPSERVVMNPMLESRSPVYRHNINNTKMASIVRSPIPSKSSPKYQAPYYSPRQQQTHQPQPAATAATSTYSTHSTPNEPYQPYHHDNEPLRRTSVLYDNDKNNASPLSSTPPPSVMKREFFENGGGSRLPPVNSHHHNNHHRHSSSSSGSHHSFRQQTKNQSPVESSAADTLMSMSQKGYVNNNANSKKRVLEMADDEEDEDYQQDQDKKQRIDRTTEETQKRPSPSVNTTKDGSISVSS</sequence>
<dbReference type="GO" id="GO:0000122">
    <property type="term" value="P:negative regulation of transcription by RNA polymerase II"/>
    <property type="evidence" value="ECO:0007669"/>
    <property type="project" value="TreeGrafter"/>
</dbReference>
<feature type="compositionally biased region" description="Basic and acidic residues" evidence="10">
    <location>
        <begin position="743"/>
        <end position="759"/>
    </location>
</feature>
<protein>
    <recommendedName>
        <fullName evidence="13">TPR-like protein</fullName>
    </recommendedName>
</protein>
<feature type="compositionally biased region" description="Polar residues" evidence="10">
    <location>
        <begin position="760"/>
        <end position="777"/>
    </location>
</feature>
<evidence type="ECO:0000256" key="3">
    <source>
        <dbReference type="ARBA" id="ARBA00022737"/>
    </source>
</evidence>
<keyword evidence="3" id="KW-0677">Repeat</keyword>
<feature type="repeat" description="TPR" evidence="9">
    <location>
        <begin position="133"/>
        <end position="166"/>
    </location>
</feature>
<reference evidence="11" key="1">
    <citation type="submission" date="2020-12" db="EMBL/GenBank/DDBJ databases">
        <title>Metabolic potential, ecology and presence of endohyphal bacteria is reflected in genomic diversity of Mucoromycotina.</title>
        <authorList>
            <person name="Muszewska A."/>
            <person name="Okrasinska A."/>
            <person name="Steczkiewicz K."/>
            <person name="Drgas O."/>
            <person name="Orlowska M."/>
            <person name="Perlinska-Lenart U."/>
            <person name="Aleksandrzak-Piekarczyk T."/>
            <person name="Szatraj K."/>
            <person name="Zielenkiewicz U."/>
            <person name="Pilsyk S."/>
            <person name="Malc E."/>
            <person name="Mieczkowski P."/>
            <person name="Kruszewska J.S."/>
            <person name="Biernat P."/>
            <person name="Pawlowska J."/>
        </authorList>
    </citation>
    <scope>NUCLEOTIDE SEQUENCE</scope>
    <source>
        <strain evidence="11">CBS 226.32</strain>
    </source>
</reference>
<evidence type="ECO:0000256" key="7">
    <source>
        <dbReference type="ARBA" id="ARBA00023242"/>
    </source>
</evidence>